<evidence type="ECO:0000259" key="2">
    <source>
        <dbReference type="PROSITE" id="PS50181"/>
    </source>
</evidence>
<dbReference type="PROSITE" id="PS50181">
    <property type="entry name" value="FBOX"/>
    <property type="match status" value="1"/>
</dbReference>
<dbReference type="SUPFAM" id="SSF81383">
    <property type="entry name" value="F-box domain"/>
    <property type="match status" value="1"/>
</dbReference>
<dbReference type="KEGG" id="vg:16512681"/>
<dbReference type="Pfam" id="PF12937">
    <property type="entry name" value="F-box-like"/>
    <property type="match status" value="1"/>
</dbReference>
<name>S4VP43_9VIRU</name>
<feature type="compositionally biased region" description="Basic and acidic residues" evidence="1">
    <location>
        <begin position="479"/>
        <end position="488"/>
    </location>
</feature>
<dbReference type="EMBL" id="KC977570">
    <property type="protein sequence ID" value="AGO82043.1"/>
    <property type="molecule type" value="Genomic_DNA"/>
</dbReference>
<dbReference type="Gene3D" id="1.20.1280.50">
    <property type="match status" value="1"/>
</dbReference>
<dbReference type="SUPFAM" id="SSF82185">
    <property type="entry name" value="Histone H3 K4-specific methyltransferase SET7/9 N-terminal domain"/>
    <property type="match status" value="1"/>
</dbReference>
<feature type="domain" description="F-box" evidence="2">
    <location>
        <begin position="17"/>
        <end position="63"/>
    </location>
</feature>
<protein>
    <submittedName>
        <fullName evidence="3">F-box domain containing protein</fullName>
    </submittedName>
</protein>
<dbReference type="InterPro" id="IPR036047">
    <property type="entry name" value="F-box-like_dom_sf"/>
</dbReference>
<evidence type="ECO:0000313" key="4">
    <source>
        <dbReference type="Proteomes" id="UP000201566"/>
    </source>
</evidence>
<dbReference type="RefSeq" id="YP_008318712.1">
    <property type="nucleotide sequence ID" value="NC_021858.1"/>
</dbReference>
<gene>
    <name evidence="3" type="ORF">pdul_cds_129</name>
</gene>
<dbReference type="Proteomes" id="UP000201566">
    <property type="component" value="Segment"/>
</dbReference>
<dbReference type="Gene3D" id="2.160.20.80">
    <property type="entry name" value="E3 ubiquitin-protein ligase SopA"/>
    <property type="match status" value="1"/>
</dbReference>
<organism evidence="3 4">
    <name type="scientific">Pandoravirus dulcis</name>
    <dbReference type="NCBI Taxonomy" id="1349409"/>
    <lineage>
        <taxon>Viruses</taxon>
        <taxon>Pandoravirus</taxon>
    </lineage>
</organism>
<feature type="region of interest" description="Disordered" evidence="1">
    <location>
        <begin position="456"/>
        <end position="511"/>
    </location>
</feature>
<proteinExistence type="predicted"/>
<sequence length="692" mass="74854">MDTAAAENRKDADGDVPLTLDVLPVEILLRVLSCLGTRDVGACAMSGRALALACDDRALWTRLHEHERMHEEARWRTAAARISDTLAMCSDWNFGETRARKDNAKGILDEIITGIDAIVSTPWHASIDLAGLLGHPRLACAVRARVRVLVDPLMGPPRRAGKALVGPAPYASVGTVIYCTGVRYLHSTKVAVHRGFFDADGVPCGPGLAHTQLFHQGAVAPWCACAGVWHRGHATTEDGRVWYADGCRYIGGLDRDYCHGSGRIYDSEGDVAVVGRWKHNAAHGACSWRGSKRGTEPHRKCVGSAVFVDGRAVGPIAYFADRRLVARVPRPHPSPRLAELSISPYGFLSVGQDYYWCTDWPRYAHAQYGPSGTTFVTDSFFAHRWPDGALVIGKTRGEYYYEQPEYRPLLLIDACGGIGGGDGAPSLVGLGYQSTFSRDPRTLAVSLRAGPSIDECRREIVNRDPMTVDGPPGLAPDNGHQDADHQGDDVPFLESAPGHGARSDGQDSHTDDDYALAQQDFARAIALASPGRVGIDETDESTMTDDVRAASDLLLALLDAHTAPRTLTSLCAPSLALSGGRIRDALYVAEKKPVRKTSRLDMTLCTWRRCVVVGAVFDECDFRRARFERCVFYACSFARCAFFGAVFAGTRFVSCSFAYDTQSVPTPGSPARFVVGTDDAGPVLDALGAIVS</sequence>
<evidence type="ECO:0000256" key="1">
    <source>
        <dbReference type="SAM" id="MobiDB-lite"/>
    </source>
</evidence>
<dbReference type="InterPro" id="IPR001810">
    <property type="entry name" value="F-box_dom"/>
</dbReference>
<reference evidence="3 4" key="1">
    <citation type="journal article" date="2013" name="Science">
        <title>Pandoraviruses: amoeba viruses with genomes up to 2.5 Mb reaching that of parasitic eukaryotes.</title>
        <authorList>
            <person name="Philippe N."/>
            <person name="Legendre M."/>
            <person name="Doutre G."/>
            <person name="Coute Y."/>
            <person name="Poirot O."/>
            <person name="Lescot M."/>
            <person name="Arslan D."/>
            <person name="Seltzer V."/>
            <person name="Bertaux L."/>
            <person name="Bruley C."/>
            <person name="Garin J."/>
            <person name="Claverie J.M."/>
            <person name="Abergel C."/>
        </authorList>
    </citation>
    <scope>NUCLEOTIDE SEQUENCE [LARGE SCALE GENOMIC DNA]</scope>
    <source>
        <strain evidence="3">Melbourne</strain>
    </source>
</reference>
<evidence type="ECO:0000313" key="3">
    <source>
        <dbReference type="EMBL" id="AGO82043.1"/>
    </source>
</evidence>
<accession>S4VP43</accession>
<feature type="compositionally biased region" description="Basic and acidic residues" evidence="1">
    <location>
        <begin position="501"/>
        <end position="511"/>
    </location>
</feature>
<dbReference type="SUPFAM" id="SSF141571">
    <property type="entry name" value="Pentapeptide repeat-like"/>
    <property type="match status" value="1"/>
</dbReference>
<dbReference type="GeneID" id="16512681"/>